<gene>
    <name evidence="2" type="ORF">ENSA5_58450</name>
</gene>
<dbReference type="Proteomes" id="UP000237968">
    <property type="component" value="Unassembled WGS sequence"/>
</dbReference>
<sequence length="404" mass="45187">MSERQPARPNYDAELGLGGTTDEGPFAYVLAKLTYSLEDGTPRLSEPKPLLHDFREPDRDPLIVAGTDFWSRKLATDFVVQGSAFASRPTPYLSVTAAIGEVVKKINVVGRRVIEWHHGIPRVPSPEPFEVMPLTYENAYGGLDWRVPVDNAEAPEMQFILQSDHPGMYPRNPFGKGYMAVQGEVPEMELPNLEDPSDTLTDERLIARGPEGWYAQPLPWCFDWVHPSTFPRYVYLAYDVDAWFPGPEDAHMPEVRRGFVPPNYRELMSHRTMEQGPDPRYRQGASHGFVLPDVRGGEPVRIEGMHPSGRPLNFPLPVPPEIELFIENTSSTPRTRVHSIVVRPEELELTMTVGAWAPLHRTFLPGLHKTIPIAASIGGDAPIAYDAPTTIRDRIAEARANATS</sequence>
<reference evidence="2 3" key="1">
    <citation type="submission" date="2018-03" db="EMBL/GenBank/DDBJ databases">
        <title>Draft Genome Sequences of the Obligatory Marine Myxobacteria Enhygromyxa salina SWB005.</title>
        <authorList>
            <person name="Poehlein A."/>
            <person name="Moghaddam J.A."/>
            <person name="Harms H."/>
            <person name="Alanjari M."/>
            <person name="Koenig G.M."/>
            <person name="Daniel R."/>
            <person name="Schaeberle T.F."/>
        </authorList>
    </citation>
    <scope>NUCLEOTIDE SEQUENCE [LARGE SCALE GENOMIC DNA]</scope>
    <source>
        <strain evidence="2 3">SWB005</strain>
    </source>
</reference>
<evidence type="ECO:0000313" key="2">
    <source>
        <dbReference type="EMBL" id="PRP91108.1"/>
    </source>
</evidence>
<name>A0A2S9XE13_9BACT</name>
<dbReference type="RefSeq" id="WP_181198280.1">
    <property type="nucleotide sequence ID" value="NZ_PVNK01000257.1"/>
</dbReference>
<accession>A0A2S9XE13</accession>
<protein>
    <recommendedName>
        <fullName evidence="1">DUF2169 domain-containing protein</fullName>
    </recommendedName>
</protein>
<evidence type="ECO:0000313" key="3">
    <source>
        <dbReference type="Proteomes" id="UP000237968"/>
    </source>
</evidence>
<evidence type="ECO:0000259" key="1">
    <source>
        <dbReference type="Pfam" id="PF09937"/>
    </source>
</evidence>
<organism evidence="2 3">
    <name type="scientific">Enhygromyxa salina</name>
    <dbReference type="NCBI Taxonomy" id="215803"/>
    <lineage>
        <taxon>Bacteria</taxon>
        <taxon>Pseudomonadati</taxon>
        <taxon>Myxococcota</taxon>
        <taxon>Polyangia</taxon>
        <taxon>Nannocystales</taxon>
        <taxon>Nannocystaceae</taxon>
        <taxon>Enhygromyxa</taxon>
    </lineage>
</organism>
<dbReference type="AlphaFoldDB" id="A0A2S9XE13"/>
<proteinExistence type="predicted"/>
<dbReference type="Pfam" id="PF09937">
    <property type="entry name" value="DUF2169"/>
    <property type="match status" value="1"/>
</dbReference>
<dbReference type="InterPro" id="IPR018683">
    <property type="entry name" value="DUF2169"/>
</dbReference>
<dbReference type="EMBL" id="PVNK01000257">
    <property type="protein sequence ID" value="PRP91108.1"/>
    <property type="molecule type" value="Genomic_DNA"/>
</dbReference>
<feature type="domain" description="DUF2169" evidence="1">
    <location>
        <begin position="27"/>
        <end position="352"/>
    </location>
</feature>
<comment type="caution">
    <text evidence="2">The sequence shown here is derived from an EMBL/GenBank/DDBJ whole genome shotgun (WGS) entry which is preliminary data.</text>
</comment>
<keyword evidence="3" id="KW-1185">Reference proteome</keyword>